<keyword evidence="2" id="KW-1185">Reference proteome</keyword>
<comment type="caution">
    <text evidence="1">The sequence shown here is derived from an EMBL/GenBank/DDBJ whole genome shotgun (WGS) entry which is preliminary data.</text>
</comment>
<proteinExistence type="predicted"/>
<sequence length="49" mass="4997">MVISGGRFTVALELAAYPPLPCRASPPHVGRSASGTTFTASAAFKMGES</sequence>
<dbReference type="AlphaFoldDB" id="A0A7W6C5T7"/>
<gene>
    <name evidence="1" type="ORF">GGQ73_000889</name>
</gene>
<protein>
    <submittedName>
        <fullName evidence="1">Uncharacterized protein</fullName>
    </submittedName>
</protein>
<dbReference type="EMBL" id="JACIDV010000002">
    <property type="protein sequence ID" value="MBB3944964.1"/>
    <property type="molecule type" value="Genomic_DNA"/>
</dbReference>
<dbReference type="Proteomes" id="UP000565286">
    <property type="component" value="Unassembled WGS sequence"/>
</dbReference>
<organism evidence="1 2">
    <name type="scientific">Rhizobium skierniewicense</name>
    <dbReference type="NCBI Taxonomy" id="984260"/>
    <lineage>
        <taxon>Bacteria</taxon>
        <taxon>Pseudomonadati</taxon>
        <taxon>Pseudomonadota</taxon>
        <taxon>Alphaproteobacteria</taxon>
        <taxon>Hyphomicrobiales</taxon>
        <taxon>Rhizobiaceae</taxon>
        <taxon>Rhizobium/Agrobacterium group</taxon>
        <taxon>Rhizobium</taxon>
    </lineage>
</organism>
<reference evidence="1 2" key="1">
    <citation type="submission" date="2020-08" db="EMBL/GenBank/DDBJ databases">
        <title>Genomic Encyclopedia of Type Strains, Phase IV (KMG-IV): sequencing the most valuable type-strain genomes for metagenomic binning, comparative biology and taxonomic classification.</title>
        <authorList>
            <person name="Goeker M."/>
        </authorList>
    </citation>
    <scope>NUCLEOTIDE SEQUENCE [LARGE SCALE GENOMIC DNA]</scope>
    <source>
        <strain evidence="1 2">DSM 26438</strain>
    </source>
</reference>
<evidence type="ECO:0000313" key="2">
    <source>
        <dbReference type="Proteomes" id="UP000565286"/>
    </source>
</evidence>
<accession>A0A7W6C5T7</accession>
<name>A0A7W6C5T7_9HYPH</name>
<evidence type="ECO:0000313" key="1">
    <source>
        <dbReference type="EMBL" id="MBB3944964.1"/>
    </source>
</evidence>